<dbReference type="EMBL" id="PGOL01005106">
    <property type="protein sequence ID" value="PKI35944.1"/>
    <property type="molecule type" value="Genomic_DNA"/>
</dbReference>
<evidence type="ECO:0000313" key="3">
    <source>
        <dbReference type="Proteomes" id="UP000233551"/>
    </source>
</evidence>
<gene>
    <name evidence="2" type="ORF">CRG98_043665</name>
</gene>
<comment type="caution">
    <text evidence="2">The sequence shown here is derived from an EMBL/GenBank/DDBJ whole genome shotgun (WGS) entry which is preliminary data.</text>
</comment>
<feature type="compositionally biased region" description="Acidic residues" evidence="1">
    <location>
        <begin position="100"/>
        <end position="109"/>
    </location>
</feature>
<evidence type="ECO:0000313" key="2">
    <source>
        <dbReference type="EMBL" id="PKI35944.1"/>
    </source>
</evidence>
<dbReference type="Proteomes" id="UP000233551">
    <property type="component" value="Unassembled WGS sequence"/>
</dbReference>
<sequence length="128" mass="14571">MHLQSQAALVEIEAAGRRIERQGELIASILRNQFLEVLLRDMNFDLKEGSIKKATMITIQWEQQFEQYKITSVGTVEPEEDTPLTEKENREGPDTMSPDDASDLEDPAEDLLLPIKELEDVDFLGILK</sequence>
<dbReference type="AlphaFoldDB" id="A0A2I0HW63"/>
<protein>
    <submittedName>
        <fullName evidence="2">Uncharacterized protein</fullName>
    </submittedName>
</protein>
<name>A0A2I0HW63_PUNGR</name>
<feature type="compositionally biased region" description="Basic and acidic residues" evidence="1">
    <location>
        <begin position="84"/>
        <end position="93"/>
    </location>
</feature>
<keyword evidence="3" id="KW-1185">Reference proteome</keyword>
<accession>A0A2I0HW63</accession>
<evidence type="ECO:0000256" key="1">
    <source>
        <dbReference type="SAM" id="MobiDB-lite"/>
    </source>
</evidence>
<reference evidence="2 3" key="1">
    <citation type="submission" date="2017-11" db="EMBL/GenBank/DDBJ databases">
        <title>De-novo sequencing of pomegranate (Punica granatum L.) genome.</title>
        <authorList>
            <person name="Akparov Z."/>
            <person name="Amiraslanov A."/>
            <person name="Hajiyeva S."/>
            <person name="Abbasov M."/>
            <person name="Kaur K."/>
            <person name="Hamwieh A."/>
            <person name="Solovyev V."/>
            <person name="Salamov A."/>
            <person name="Braich B."/>
            <person name="Kosarev P."/>
            <person name="Mahmoud A."/>
            <person name="Hajiyev E."/>
            <person name="Babayeva S."/>
            <person name="Izzatullayeva V."/>
            <person name="Mammadov A."/>
            <person name="Mammadov A."/>
            <person name="Sharifova S."/>
            <person name="Ojaghi J."/>
            <person name="Eynullazada K."/>
            <person name="Bayramov B."/>
            <person name="Abdulazimova A."/>
            <person name="Shahmuradov I."/>
        </authorList>
    </citation>
    <scope>NUCLEOTIDE SEQUENCE [LARGE SCALE GENOMIC DNA]</scope>
    <source>
        <strain evidence="3">cv. AG2017</strain>
        <tissue evidence="2">Leaf</tissue>
    </source>
</reference>
<feature type="region of interest" description="Disordered" evidence="1">
    <location>
        <begin position="72"/>
        <end position="109"/>
    </location>
</feature>
<proteinExistence type="predicted"/>
<organism evidence="2 3">
    <name type="scientific">Punica granatum</name>
    <name type="common">Pomegranate</name>
    <dbReference type="NCBI Taxonomy" id="22663"/>
    <lineage>
        <taxon>Eukaryota</taxon>
        <taxon>Viridiplantae</taxon>
        <taxon>Streptophyta</taxon>
        <taxon>Embryophyta</taxon>
        <taxon>Tracheophyta</taxon>
        <taxon>Spermatophyta</taxon>
        <taxon>Magnoliopsida</taxon>
        <taxon>eudicotyledons</taxon>
        <taxon>Gunneridae</taxon>
        <taxon>Pentapetalae</taxon>
        <taxon>rosids</taxon>
        <taxon>malvids</taxon>
        <taxon>Myrtales</taxon>
        <taxon>Lythraceae</taxon>
        <taxon>Punica</taxon>
    </lineage>
</organism>